<feature type="domain" description="FAD-binding FR-type" evidence="2">
    <location>
        <begin position="37"/>
        <end position="138"/>
    </location>
</feature>
<dbReference type="SUPFAM" id="SSF54292">
    <property type="entry name" value="2Fe-2S ferredoxin-like"/>
    <property type="match status" value="1"/>
</dbReference>
<proteinExistence type="predicted"/>
<dbReference type="CDD" id="cd06216">
    <property type="entry name" value="FNR_iron_sulfur_binding_2"/>
    <property type="match status" value="1"/>
</dbReference>
<dbReference type="SUPFAM" id="SSF63380">
    <property type="entry name" value="Riboflavin synthase domain-like"/>
    <property type="match status" value="1"/>
</dbReference>
<evidence type="ECO:0000259" key="2">
    <source>
        <dbReference type="PROSITE" id="PS51384"/>
    </source>
</evidence>
<dbReference type="PROSITE" id="PS51085">
    <property type="entry name" value="2FE2S_FER_2"/>
    <property type="match status" value="1"/>
</dbReference>
<dbReference type="Gene3D" id="2.40.30.10">
    <property type="entry name" value="Translation factors"/>
    <property type="match status" value="1"/>
</dbReference>
<dbReference type="InterPro" id="IPR001041">
    <property type="entry name" value="2Fe-2S_ferredoxin-type"/>
</dbReference>
<dbReference type="PANTHER" id="PTHR47354">
    <property type="entry name" value="NADH OXIDOREDUCTASE HCR"/>
    <property type="match status" value="1"/>
</dbReference>
<dbReference type="InterPro" id="IPR017927">
    <property type="entry name" value="FAD-bd_FR_type"/>
</dbReference>
<dbReference type="RefSeq" id="WP_135625407.1">
    <property type="nucleotide sequence ID" value="NZ_RQGD01000046.1"/>
</dbReference>
<dbReference type="InterPro" id="IPR001709">
    <property type="entry name" value="Flavoprot_Pyr_Nucl_cyt_Rdtase"/>
</dbReference>
<dbReference type="PRINTS" id="PR00410">
    <property type="entry name" value="PHEHYDRXLASE"/>
</dbReference>
<dbReference type="PANTHER" id="PTHR47354:SF3">
    <property type="entry name" value="OXIDOREDUCTASE-RELATED"/>
    <property type="match status" value="1"/>
</dbReference>
<name>A0A4R9JY01_9LEPT</name>
<dbReference type="CDD" id="cd00207">
    <property type="entry name" value="fer2"/>
    <property type="match status" value="1"/>
</dbReference>
<dbReference type="InterPro" id="IPR012675">
    <property type="entry name" value="Beta-grasp_dom_sf"/>
</dbReference>
<dbReference type="Pfam" id="PF00970">
    <property type="entry name" value="FAD_binding_6"/>
    <property type="match status" value="1"/>
</dbReference>
<sequence>MKTLPFIYNQPKEFLASLQPKEWADFILGEINPLFSLTATKARVIGIRNESLDSKTLVLKTNRNWKGFQAGQHVPVTIEIAGRRVTRFYSLSSAPGDKNPTITVKKQNGGLVSHFINERVQVGDILELGAAQGDFVLSKEIPNKILMIAGGSGITPIHSILQDLSKRDYKGQVKLLYFSRFREDIIFYDSFAKLEAENPWLEIKHVLTDVKAEGFDFGFLTNEMLHSFVPDLTDRLVYLCGPAPLQGPAKFMLGDVKIISELFLLPNQVNFSTSSKGPKEVVLLQSHRTILLKGEKSILDELEDNGIYAPSGCKMGICHTCVCKKVSGSVTNLMNQTVSGEGEENIQICVSRAEARLELDL</sequence>
<organism evidence="3 4">
    <name type="scientific">Leptospira ognonensis</name>
    <dbReference type="NCBI Taxonomy" id="2484945"/>
    <lineage>
        <taxon>Bacteria</taxon>
        <taxon>Pseudomonadati</taxon>
        <taxon>Spirochaetota</taxon>
        <taxon>Spirochaetia</taxon>
        <taxon>Leptospirales</taxon>
        <taxon>Leptospiraceae</taxon>
        <taxon>Leptospira</taxon>
    </lineage>
</organism>
<dbReference type="GO" id="GO:0051536">
    <property type="term" value="F:iron-sulfur cluster binding"/>
    <property type="evidence" value="ECO:0007669"/>
    <property type="project" value="InterPro"/>
</dbReference>
<dbReference type="Gene3D" id="3.10.20.30">
    <property type="match status" value="1"/>
</dbReference>
<dbReference type="EMBL" id="RQGD01000046">
    <property type="protein sequence ID" value="TGL56488.1"/>
    <property type="molecule type" value="Genomic_DNA"/>
</dbReference>
<dbReference type="PROSITE" id="PS51384">
    <property type="entry name" value="FAD_FR"/>
    <property type="match status" value="1"/>
</dbReference>
<dbReference type="InterPro" id="IPR050415">
    <property type="entry name" value="MRET"/>
</dbReference>
<dbReference type="OrthoDB" id="9801223at2"/>
<reference evidence="3" key="1">
    <citation type="journal article" date="2019" name="PLoS Negl. Trop. Dis.">
        <title>Revisiting the worldwide diversity of Leptospira species in the environment.</title>
        <authorList>
            <person name="Vincent A.T."/>
            <person name="Schiettekatte O."/>
            <person name="Bourhy P."/>
            <person name="Veyrier F.J."/>
            <person name="Picardeau M."/>
        </authorList>
    </citation>
    <scope>NUCLEOTIDE SEQUENCE [LARGE SCALE GENOMIC DNA]</scope>
    <source>
        <strain evidence="3">201702476</strain>
    </source>
</reference>
<dbReference type="Pfam" id="PF00175">
    <property type="entry name" value="NAD_binding_1"/>
    <property type="match status" value="1"/>
</dbReference>
<dbReference type="InterPro" id="IPR017938">
    <property type="entry name" value="Riboflavin_synthase-like_b-brl"/>
</dbReference>
<evidence type="ECO:0000259" key="1">
    <source>
        <dbReference type="PROSITE" id="PS51085"/>
    </source>
</evidence>
<dbReference type="InterPro" id="IPR008333">
    <property type="entry name" value="Cbr1-like_FAD-bd_dom"/>
</dbReference>
<dbReference type="GO" id="GO:0016491">
    <property type="term" value="F:oxidoreductase activity"/>
    <property type="evidence" value="ECO:0007669"/>
    <property type="project" value="InterPro"/>
</dbReference>
<feature type="domain" description="2Fe-2S ferredoxin-type" evidence="1">
    <location>
        <begin position="279"/>
        <end position="361"/>
    </location>
</feature>
<dbReference type="InterPro" id="IPR036010">
    <property type="entry name" value="2Fe-2S_ferredoxin-like_sf"/>
</dbReference>
<dbReference type="InterPro" id="IPR039261">
    <property type="entry name" value="FNR_nucleotide-bd"/>
</dbReference>
<dbReference type="InterPro" id="IPR001433">
    <property type="entry name" value="OxRdtase_FAD/NAD-bd"/>
</dbReference>
<comment type="caution">
    <text evidence="3">The sequence shown here is derived from an EMBL/GenBank/DDBJ whole genome shotgun (WGS) entry which is preliminary data.</text>
</comment>
<gene>
    <name evidence="3" type="ORF">EHQ58_17880</name>
</gene>
<dbReference type="AlphaFoldDB" id="A0A4R9JY01"/>
<protein>
    <submittedName>
        <fullName evidence="3">Ferredoxin reductase</fullName>
    </submittedName>
</protein>
<accession>A0A4R9JY01</accession>
<dbReference type="Pfam" id="PF00111">
    <property type="entry name" value="Fer2"/>
    <property type="match status" value="1"/>
</dbReference>
<dbReference type="PRINTS" id="PR00371">
    <property type="entry name" value="FPNCR"/>
</dbReference>
<dbReference type="SUPFAM" id="SSF52343">
    <property type="entry name" value="Ferredoxin reductase-like, C-terminal NADP-linked domain"/>
    <property type="match status" value="1"/>
</dbReference>
<keyword evidence="4" id="KW-1185">Reference proteome</keyword>
<dbReference type="Proteomes" id="UP000297693">
    <property type="component" value="Unassembled WGS sequence"/>
</dbReference>
<evidence type="ECO:0000313" key="3">
    <source>
        <dbReference type="EMBL" id="TGL56488.1"/>
    </source>
</evidence>
<dbReference type="Gene3D" id="3.40.50.80">
    <property type="entry name" value="Nucleotide-binding domain of ferredoxin-NADP reductase (FNR) module"/>
    <property type="match status" value="1"/>
</dbReference>
<evidence type="ECO:0000313" key="4">
    <source>
        <dbReference type="Proteomes" id="UP000297693"/>
    </source>
</evidence>